<keyword evidence="3" id="KW-0574">Periplasm</keyword>
<dbReference type="GO" id="GO:0055085">
    <property type="term" value="P:transmembrane transport"/>
    <property type="evidence" value="ECO:0007669"/>
    <property type="project" value="InterPro"/>
</dbReference>
<keyword evidence="6" id="KW-1185">Reference proteome</keyword>
<feature type="signal peptide" evidence="4">
    <location>
        <begin position="1"/>
        <end position="27"/>
    </location>
</feature>
<dbReference type="GO" id="GO:0030246">
    <property type="term" value="F:carbohydrate binding"/>
    <property type="evidence" value="ECO:0007669"/>
    <property type="project" value="TreeGrafter"/>
</dbReference>
<accession>A0A1H3Z469</accession>
<dbReference type="EMBL" id="FNQM01000003">
    <property type="protein sequence ID" value="SEA18258.1"/>
    <property type="molecule type" value="Genomic_DNA"/>
</dbReference>
<dbReference type="STRING" id="89524.SAMN05444370_103374"/>
<keyword evidence="5" id="KW-0675">Receptor</keyword>
<keyword evidence="2 4" id="KW-0732">Signal</keyword>
<evidence type="ECO:0000256" key="1">
    <source>
        <dbReference type="ARBA" id="ARBA00004418"/>
    </source>
</evidence>
<dbReference type="PANTHER" id="PTHR33376:SF2">
    <property type="entry name" value="DICARBOXYLATE-BINDING PERIPLASMIC PROTEIN"/>
    <property type="match status" value="1"/>
</dbReference>
<dbReference type="Pfam" id="PF03480">
    <property type="entry name" value="DctP"/>
    <property type="match status" value="1"/>
</dbReference>
<dbReference type="PANTHER" id="PTHR33376">
    <property type="match status" value="1"/>
</dbReference>
<dbReference type="PIRSF" id="PIRSF006470">
    <property type="entry name" value="DctB"/>
    <property type="match status" value="1"/>
</dbReference>
<proteinExistence type="predicted"/>
<dbReference type="InterPro" id="IPR038404">
    <property type="entry name" value="TRAP_DctP_sf"/>
</dbReference>
<name>A0A1H3Z469_9RHOB</name>
<dbReference type="NCBIfam" id="NF037995">
    <property type="entry name" value="TRAP_S1"/>
    <property type="match status" value="1"/>
</dbReference>
<dbReference type="Proteomes" id="UP000198703">
    <property type="component" value="Unassembled WGS sequence"/>
</dbReference>
<evidence type="ECO:0000256" key="3">
    <source>
        <dbReference type="ARBA" id="ARBA00022764"/>
    </source>
</evidence>
<organism evidence="5 6">
    <name type="scientific">Rubrimonas cliftonensis</name>
    <dbReference type="NCBI Taxonomy" id="89524"/>
    <lineage>
        <taxon>Bacteria</taxon>
        <taxon>Pseudomonadati</taxon>
        <taxon>Pseudomonadota</taxon>
        <taxon>Alphaproteobacteria</taxon>
        <taxon>Rhodobacterales</taxon>
        <taxon>Paracoccaceae</taxon>
        <taxon>Rubrimonas</taxon>
    </lineage>
</organism>
<dbReference type="RefSeq" id="WP_093251011.1">
    <property type="nucleotide sequence ID" value="NZ_FNQM01000003.1"/>
</dbReference>
<comment type="subcellular location">
    <subcellularLocation>
        <location evidence="1">Periplasm</location>
    </subcellularLocation>
</comment>
<evidence type="ECO:0000313" key="6">
    <source>
        <dbReference type="Proteomes" id="UP000198703"/>
    </source>
</evidence>
<dbReference type="Gene3D" id="3.40.190.170">
    <property type="entry name" value="Bacterial extracellular solute-binding protein, family 7"/>
    <property type="match status" value="1"/>
</dbReference>
<dbReference type="InterPro" id="IPR004682">
    <property type="entry name" value="TRAP_DctP"/>
</dbReference>
<evidence type="ECO:0000313" key="5">
    <source>
        <dbReference type="EMBL" id="SEA18258.1"/>
    </source>
</evidence>
<dbReference type="NCBIfam" id="TIGR00787">
    <property type="entry name" value="dctP"/>
    <property type="match status" value="1"/>
</dbReference>
<dbReference type="InterPro" id="IPR018389">
    <property type="entry name" value="DctP_fam"/>
</dbReference>
<reference evidence="5 6" key="1">
    <citation type="submission" date="2016-10" db="EMBL/GenBank/DDBJ databases">
        <authorList>
            <person name="de Groot N.N."/>
        </authorList>
    </citation>
    <scope>NUCLEOTIDE SEQUENCE [LARGE SCALE GENOMIC DNA]</scope>
    <source>
        <strain evidence="5 6">DSM 15345</strain>
    </source>
</reference>
<evidence type="ECO:0000256" key="2">
    <source>
        <dbReference type="ARBA" id="ARBA00022729"/>
    </source>
</evidence>
<protein>
    <submittedName>
        <fullName evidence="5">Tripartite ATP-independent transporter solute receptor, DctP family</fullName>
    </submittedName>
</protein>
<feature type="chain" id="PRO_5011439236" evidence="4">
    <location>
        <begin position="28"/>
        <end position="330"/>
    </location>
</feature>
<dbReference type="GO" id="GO:0030288">
    <property type="term" value="C:outer membrane-bounded periplasmic space"/>
    <property type="evidence" value="ECO:0007669"/>
    <property type="project" value="InterPro"/>
</dbReference>
<dbReference type="OrthoDB" id="8673861at2"/>
<dbReference type="AlphaFoldDB" id="A0A1H3Z469"/>
<gene>
    <name evidence="5" type="ORF">SAMN05444370_103374</name>
</gene>
<dbReference type="CDD" id="cd13603">
    <property type="entry name" value="PBP2_TRAP_Siap_TeaA_like"/>
    <property type="match status" value="1"/>
</dbReference>
<sequence>MLHTTRFIAAAACAASVALAGWTGAQAQSLSLRISGENPMTGLDLRMAERFAEVLKEKMGDDLSYELFHTQALGDEQVHLQMIRTGQIDVYPMGSDAVTLDPAWAVFDMPFLFSDRDTVSRLLDGEIGEELRQSMRAAAGLEVLAFGELGFRQMTNNVRPIVTPADMQGVQFRVPGSPARILSFRALGAEPINMNFGELYLALQQGTVDGQENPLITIKNRSLNEVQEYLSLSGHVYSPVTLVMNGAKYDSLTAEQQAMVREAALEAAQFTRGLGAEGDATLLGELSQTMAVNEIDLAAFKEAAKPIWEQVGEMAGAELAGRVIAAAAAQ</sequence>
<evidence type="ECO:0000256" key="4">
    <source>
        <dbReference type="SAM" id="SignalP"/>
    </source>
</evidence>